<reference evidence="1 2" key="1">
    <citation type="submission" date="2019-04" db="EMBL/GenBank/DDBJ databases">
        <title>Friends and foes A comparative genomics study of 23 Aspergillus species from section Flavi.</title>
        <authorList>
            <consortium name="DOE Joint Genome Institute"/>
            <person name="Kjaerbolling I."/>
            <person name="Vesth T."/>
            <person name="Frisvad J.C."/>
            <person name="Nybo J.L."/>
            <person name="Theobald S."/>
            <person name="Kildgaard S."/>
            <person name="Isbrandt T."/>
            <person name="Kuo A."/>
            <person name="Sato A."/>
            <person name="Lyhne E.K."/>
            <person name="Kogle M.E."/>
            <person name="Wiebenga A."/>
            <person name="Kun R.S."/>
            <person name="Lubbers R.J."/>
            <person name="Makela M.R."/>
            <person name="Barry K."/>
            <person name="Chovatia M."/>
            <person name="Clum A."/>
            <person name="Daum C."/>
            <person name="Haridas S."/>
            <person name="He G."/>
            <person name="LaButti K."/>
            <person name="Lipzen A."/>
            <person name="Mondo S."/>
            <person name="Riley R."/>
            <person name="Salamov A."/>
            <person name="Simmons B.A."/>
            <person name="Magnuson J.K."/>
            <person name="Henrissat B."/>
            <person name="Mortensen U.H."/>
            <person name="Larsen T.O."/>
            <person name="Devries R.P."/>
            <person name="Grigoriev I.V."/>
            <person name="Machida M."/>
            <person name="Baker S.E."/>
            <person name="Andersen M.R."/>
        </authorList>
    </citation>
    <scope>NUCLEOTIDE SEQUENCE [LARGE SCALE GENOMIC DNA]</scope>
    <source>
        <strain evidence="1 2">CBS 151.66</strain>
    </source>
</reference>
<proteinExistence type="predicted"/>
<dbReference type="OrthoDB" id="1577640at2759"/>
<dbReference type="Proteomes" id="UP000326565">
    <property type="component" value="Unassembled WGS sequence"/>
</dbReference>
<evidence type="ECO:0000313" key="2">
    <source>
        <dbReference type="Proteomes" id="UP000326565"/>
    </source>
</evidence>
<gene>
    <name evidence="1" type="ORF">BDV29DRAFT_161645</name>
</gene>
<dbReference type="GO" id="GO:0009116">
    <property type="term" value="P:nucleoside metabolic process"/>
    <property type="evidence" value="ECO:0007669"/>
    <property type="project" value="InterPro"/>
</dbReference>
<dbReference type="InterPro" id="IPR035994">
    <property type="entry name" value="Nucleoside_phosphorylase_sf"/>
</dbReference>
<evidence type="ECO:0000313" key="1">
    <source>
        <dbReference type="EMBL" id="KAB8069241.1"/>
    </source>
</evidence>
<dbReference type="InterPro" id="IPR053137">
    <property type="entry name" value="NLR-like"/>
</dbReference>
<organism evidence="1 2">
    <name type="scientific">Aspergillus leporis</name>
    <dbReference type="NCBI Taxonomy" id="41062"/>
    <lineage>
        <taxon>Eukaryota</taxon>
        <taxon>Fungi</taxon>
        <taxon>Dikarya</taxon>
        <taxon>Ascomycota</taxon>
        <taxon>Pezizomycotina</taxon>
        <taxon>Eurotiomycetes</taxon>
        <taxon>Eurotiomycetidae</taxon>
        <taxon>Eurotiales</taxon>
        <taxon>Aspergillaceae</taxon>
        <taxon>Aspergillus</taxon>
        <taxon>Aspergillus subgen. Circumdati</taxon>
    </lineage>
</organism>
<dbReference type="PANTHER" id="PTHR46082:SF11">
    <property type="entry name" value="AAA+ ATPASE DOMAIN-CONTAINING PROTEIN-RELATED"/>
    <property type="match status" value="1"/>
</dbReference>
<dbReference type="SUPFAM" id="SSF53167">
    <property type="entry name" value="Purine and uridine phosphorylases"/>
    <property type="match status" value="1"/>
</dbReference>
<protein>
    <submittedName>
        <fullName evidence="1">Nucleoside phosphorylase domain-containing protein</fullName>
    </submittedName>
</protein>
<sequence length="156" mass="16830">MSYLLAYGRYGAAIDATRMIGRFPNIKIGLMVGIGGGLSNHKGDIPLGDVVVTNSTHPHAFYGTIASGNAVIKDASTRDQLIRTHSVLCFEMEVAKLMNSGFPCIVIRGISDYADSQVIDVWQEYAAASATRYAKDFLSMIPRNVVGNLNAVSPDF</sequence>
<name>A0A5N5WL18_9EURO</name>
<dbReference type="EMBL" id="ML732350">
    <property type="protein sequence ID" value="KAB8069241.1"/>
    <property type="molecule type" value="Genomic_DNA"/>
</dbReference>
<keyword evidence="2" id="KW-1185">Reference proteome</keyword>
<dbReference type="Gene3D" id="3.40.50.1580">
    <property type="entry name" value="Nucleoside phosphorylase domain"/>
    <property type="match status" value="2"/>
</dbReference>
<dbReference type="AlphaFoldDB" id="A0A5N5WL18"/>
<accession>A0A5N5WL18</accession>
<dbReference type="GO" id="GO:0003824">
    <property type="term" value="F:catalytic activity"/>
    <property type="evidence" value="ECO:0007669"/>
    <property type="project" value="InterPro"/>
</dbReference>
<dbReference type="PANTHER" id="PTHR46082">
    <property type="entry name" value="ATP/GTP-BINDING PROTEIN-RELATED"/>
    <property type="match status" value="1"/>
</dbReference>